<dbReference type="RefSeq" id="XP_038783201.1">
    <property type="nucleotide sequence ID" value="XM_038933856.1"/>
</dbReference>
<organism evidence="2 3">
    <name type="scientific">Alternaria burnsii</name>
    <dbReference type="NCBI Taxonomy" id="1187904"/>
    <lineage>
        <taxon>Eukaryota</taxon>
        <taxon>Fungi</taxon>
        <taxon>Dikarya</taxon>
        <taxon>Ascomycota</taxon>
        <taxon>Pezizomycotina</taxon>
        <taxon>Dothideomycetes</taxon>
        <taxon>Pleosporomycetidae</taxon>
        <taxon>Pleosporales</taxon>
        <taxon>Pleosporineae</taxon>
        <taxon>Pleosporaceae</taxon>
        <taxon>Alternaria</taxon>
        <taxon>Alternaria sect. Alternaria</taxon>
    </lineage>
</organism>
<dbReference type="GeneID" id="62207034"/>
<dbReference type="Proteomes" id="UP000596902">
    <property type="component" value="Unassembled WGS sequence"/>
</dbReference>
<reference evidence="2" key="2">
    <citation type="submission" date="2020-08" db="EMBL/GenBank/DDBJ databases">
        <title>Draft Genome Sequence of Cumin Blight Pathogen Alternaria burnsii.</title>
        <authorList>
            <person name="Feng Z."/>
        </authorList>
    </citation>
    <scope>NUCLEOTIDE SEQUENCE</scope>
    <source>
        <strain evidence="2">CBS107.38</strain>
    </source>
</reference>
<dbReference type="AlphaFoldDB" id="A0A8H7B4U6"/>
<accession>A0A8H7B4U6</accession>
<proteinExistence type="predicted"/>
<protein>
    <submittedName>
        <fullName evidence="2">Uncharacterized protein</fullName>
    </submittedName>
</protein>
<evidence type="ECO:0000256" key="1">
    <source>
        <dbReference type="SAM" id="MobiDB-lite"/>
    </source>
</evidence>
<dbReference type="EMBL" id="JAAABM010000014">
    <property type="protein sequence ID" value="KAF7672858.1"/>
    <property type="molecule type" value="Genomic_DNA"/>
</dbReference>
<name>A0A8H7B4U6_9PLEO</name>
<gene>
    <name evidence="2" type="ORF">GT037_008809</name>
</gene>
<reference evidence="2" key="1">
    <citation type="submission" date="2020-01" db="EMBL/GenBank/DDBJ databases">
        <authorList>
            <person name="Feng Z.H.Z."/>
        </authorList>
    </citation>
    <scope>NUCLEOTIDE SEQUENCE</scope>
    <source>
        <strain evidence="2">CBS107.38</strain>
    </source>
</reference>
<comment type="caution">
    <text evidence="2">The sequence shown here is derived from an EMBL/GenBank/DDBJ whole genome shotgun (WGS) entry which is preliminary data.</text>
</comment>
<sequence>MQASNRTHRRPLLSCSEDTESSTSILSLRTRNLGTYTPNATPGVKIAHTRAHMEPNVYKVISPYQATRELLENLAHEPMSVPTGSSAELLG</sequence>
<evidence type="ECO:0000313" key="3">
    <source>
        <dbReference type="Proteomes" id="UP000596902"/>
    </source>
</evidence>
<evidence type="ECO:0000313" key="2">
    <source>
        <dbReference type="EMBL" id="KAF7672858.1"/>
    </source>
</evidence>
<feature type="compositionally biased region" description="Basic residues" evidence="1">
    <location>
        <begin position="1"/>
        <end position="11"/>
    </location>
</feature>
<feature type="region of interest" description="Disordered" evidence="1">
    <location>
        <begin position="1"/>
        <end position="23"/>
    </location>
</feature>
<keyword evidence="3" id="KW-1185">Reference proteome</keyword>